<reference evidence="3" key="1">
    <citation type="submission" date="2016-10" db="EMBL/GenBank/DDBJ databases">
        <authorList>
            <person name="Varghese N."/>
            <person name="Submissions S."/>
        </authorList>
    </citation>
    <scope>NUCLEOTIDE SEQUENCE [LARGE SCALE GENOMIC DNA]</scope>
    <source>
        <strain evidence="3">DSM 26893</strain>
    </source>
</reference>
<proteinExistence type="predicted"/>
<keyword evidence="1" id="KW-0732">Signal</keyword>
<feature type="chain" id="PRO_5011766166" evidence="1">
    <location>
        <begin position="19"/>
        <end position="134"/>
    </location>
</feature>
<accession>A0A1H8ABG0</accession>
<keyword evidence="3" id="KW-1185">Reference proteome</keyword>
<sequence>MLIRALALALVAAGPVAAQSLPSVEAPPAIRADLAEGRTLDTVKAWAWDFDQDGAGDYLVQAAYPFPGGNAVSLGYYAYVARDDGFVRAAEFDLTGGIASVTPAPEGLLLELYVLQDGDPRCCPSGRRTMTLRF</sequence>
<feature type="signal peptide" evidence="1">
    <location>
        <begin position="1"/>
        <end position="18"/>
    </location>
</feature>
<evidence type="ECO:0000313" key="3">
    <source>
        <dbReference type="Proteomes" id="UP000199372"/>
    </source>
</evidence>
<gene>
    <name evidence="2" type="ORF">SAMN04488011_10165</name>
</gene>
<evidence type="ECO:0000313" key="2">
    <source>
        <dbReference type="EMBL" id="SEM67139.1"/>
    </source>
</evidence>
<dbReference type="AlphaFoldDB" id="A0A1H8ABG0"/>
<dbReference type="Proteomes" id="UP000199372">
    <property type="component" value="Unassembled WGS sequence"/>
</dbReference>
<evidence type="ECO:0000256" key="1">
    <source>
        <dbReference type="SAM" id="SignalP"/>
    </source>
</evidence>
<name>A0A1H8ABG0_9RHOB</name>
<organism evidence="2 3">
    <name type="scientific">Palleronia pelagia</name>
    <dbReference type="NCBI Taxonomy" id="387096"/>
    <lineage>
        <taxon>Bacteria</taxon>
        <taxon>Pseudomonadati</taxon>
        <taxon>Pseudomonadota</taxon>
        <taxon>Alphaproteobacteria</taxon>
        <taxon>Rhodobacterales</taxon>
        <taxon>Roseobacteraceae</taxon>
        <taxon>Palleronia</taxon>
    </lineage>
</organism>
<protein>
    <submittedName>
        <fullName evidence="2">Uncharacterized protein</fullName>
    </submittedName>
</protein>
<dbReference type="EMBL" id="FOCM01000001">
    <property type="protein sequence ID" value="SEM67139.1"/>
    <property type="molecule type" value="Genomic_DNA"/>
</dbReference>